<dbReference type="Proteomes" id="UP001185631">
    <property type="component" value="Unassembled WGS sequence"/>
</dbReference>
<reference evidence="2 4" key="2">
    <citation type="submission" date="2023-08" db="EMBL/GenBank/DDBJ databases">
        <title>Genomic characterization of the C. tuberculostearicum species complex, a ubiquitous member of the human skin microbiome.</title>
        <authorList>
            <person name="Ahmed N."/>
            <person name="Deming C."/>
            <person name="Conlan S."/>
            <person name="Segre J."/>
        </authorList>
    </citation>
    <scope>NUCLEOTIDE SEQUENCE [LARGE SCALE GENOMIC DNA]</scope>
    <source>
        <strain evidence="2 4">CTNIH19</strain>
    </source>
</reference>
<protein>
    <submittedName>
        <fullName evidence="1">Uncharacterized protein</fullName>
    </submittedName>
</protein>
<dbReference type="EMBL" id="JAVBID010000012">
    <property type="protein sequence ID" value="MDV2424650.1"/>
    <property type="molecule type" value="Genomic_DNA"/>
</dbReference>
<organism evidence="1 3">
    <name type="scientific">Corynebacterium curieae</name>
    <dbReference type="NCBI Taxonomy" id="2913500"/>
    <lineage>
        <taxon>Bacteria</taxon>
        <taxon>Bacillati</taxon>
        <taxon>Actinomycetota</taxon>
        <taxon>Actinomycetes</taxon>
        <taxon>Mycobacteriales</taxon>
        <taxon>Corynebacteriaceae</taxon>
        <taxon>Corynebacterium</taxon>
    </lineage>
</organism>
<dbReference type="AlphaFoldDB" id="A0A9X3MBK7"/>
<proteinExistence type="predicted"/>
<keyword evidence="4" id="KW-1185">Reference proteome</keyword>
<reference evidence="1" key="1">
    <citation type="submission" date="2022-02" db="EMBL/GenBank/DDBJ databases">
        <title>Corynebacterium sp. from urogenital microbiome.</title>
        <authorList>
            <person name="Cappelli E.A."/>
            <person name="Ribeiro T.G."/>
            <person name="Peixe L."/>
        </authorList>
    </citation>
    <scope>NUCLEOTIDE SEQUENCE</scope>
    <source>
        <strain evidence="1">C8Ua_181</strain>
    </source>
</reference>
<evidence type="ECO:0000313" key="4">
    <source>
        <dbReference type="Proteomes" id="UP001185631"/>
    </source>
</evidence>
<comment type="caution">
    <text evidence="1">The sequence shown here is derived from an EMBL/GenBank/DDBJ whole genome shotgun (WGS) entry which is preliminary data.</text>
</comment>
<accession>A0A9X3MBK7</accession>
<evidence type="ECO:0000313" key="1">
    <source>
        <dbReference type="EMBL" id="MCZ9307871.1"/>
    </source>
</evidence>
<gene>
    <name evidence="1" type="ORF">L8V01_10325</name>
    <name evidence="2" type="ORF">RAE13_09570</name>
</gene>
<dbReference type="RefSeq" id="WP_269946974.1">
    <property type="nucleotide sequence ID" value="NZ_JAKMUU010000007.1"/>
</dbReference>
<dbReference type="EMBL" id="JAKMUU010000007">
    <property type="protein sequence ID" value="MCZ9307871.1"/>
    <property type="molecule type" value="Genomic_DNA"/>
</dbReference>
<evidence type="ECO:0000313" key="2">
    <source>
        <dbReference type="EMBL" id="MDV2424650.1"/>
    </source>
</evidence>
<sequence>MAQLYPDAVFTGTAALAAYGLCEVRLPATIRIDNSRRTHANELVRTVRSRPVPANRVKGVRMALPAQAVADALSFERCGEWLLKEALAQAYRGLNGRGRFAADLEMVTSKEKDALRTLAEEAPVGTASKWEQRIYHEMRRVGLKPVPNFRLGPYTWDLGFRAGTTVVDLDSLFYHAPENNHREFLIGTWKTNHAVQHGWAPLKFTDECTDYHLKLVLETVQKTVTHRRSVRGLKTKPQKVRRALVTPAWRFHQSLL</sequence>
<evidence type="ECO:0000313" key="3">
    <source>
        <dbReference type="Proteomes" id="UP001146430"/>
    </source>
</evidence>
<dbReference type="Proteomes" id="UP001146430">
    <property type="component" value="Unassembled WGS sequence"/>
</dbReference>
<name>A0A9X3MBK7_9CORY</name>